<evidence type="ECO:0000256" key="1">
    <source>
        <dbReference type="ARBA" id="ARBA00022723"/>
    </source>
</evidence>
<protein>
    <recommendedName>
        <fullName evidence="5">MYND-type domain-containing protein</fullName>
    </recommendedName>
</protein>
<sequence>MSTKAPLDVPEPKLTYSPETSIYKSRTTEEVIFQWTKTVPIPLNHDYDYVINDEGPLLSEAMKLRDNKDLGLLFDSDTKTLRTLCNILIYSGYKLNLEVNSSQEYNHDGTQTTVKSELTEAIEGSGLNGVADLSYKASYYMLIEVFNPLNFEKVLEHAKGIAEWMRGPIQSSVNRNYDPLNEMGDAVELLINQPKLKEIVYKGDSWIVNCNLDDGCTVLRNEVTGEDIAVRYMGAGWGGIGCGKRVEVLVIGFKDYYWVDTGNRGFEDILVEGEDYVFDRSSEFTILSEPDIKVEPCVACENCRKCETESFKLNFCSRCKVVKYCCKECQKSDWKAHKICCIPAV</sequence>
<dbReference type="GO" id="GO:0008270">
    <property type="term" value="F:zinc ion binding"/>
    <property type="evidence" value="ECO:0007669"/>
    <property type="project" value="UniProtKB-KW"/>
</dbReference>
<accession>A0A9W7FDS9</accession>
<evidence type="ECO:0000313" key="6">
    <source>
        <dbReference type="EMBL" id="GMI10348.1"/>
    </source>
</evidence>
<dbReference type="Pfam" id="PF01753">
    <property type="entry name" value="zf-MYND"/>
    <property type="match status" value="1"/>
</dbReference>
<organism evidence="6 7">
    <name type="scientific">Triparma laevis f. longispina</name>
    <dbReference type="NCBI Taxonomy" id="1714387"/>
    <lineage>
        <taxon>Eukaryota</taxon>
        <taxon>Sar</taxon>
        <taxon>Stramenopiles</taxon>
        <taxon>Ochrophyta</taxon>
        <taxon>Bolidophyceae</taxon>
        <taxon>Parmales</taxon>
        <taxon>Triparmaceae</taxon>
        <taxon>Triparma</taxon>
    </lineage>
</organism>
<dbReference type="Gene3D" id="6.10.140.2220">
    <property type="match status" value="1"/>
</dbReference>
<proteinExistence type="predicted"/>
<dbReference type="Proteomes" id="UP001165122">
    <property type="component" value="Unassembled WGS sequence"/>
</dbReference>
<keyword evidence="7" id="KW-1185">Reference proteome</keyword>
<dbReference type="EMBL" id="BRXW01000148">
    <property type="protein sequence ID" value="GMI10348.1"/>
    <property type="molecule type" value="Genomic_DNA"/>
</dbReference>
<feature type="domain" description="MYND-type" evidence="5">
    <location>
        <begin position="303"/>
        <end position="341"/>
    </location>
</feature>
<evidence type="ECO:0000256" key="4">
    <source>
        <dbReference type="PROSITE-ProRule" id="PRU00134"/>
    </source>
</evidence>
<dbReference type="OrthoDB" id="188436at2759"/>
<reference evidence="7" key="1">
    <citation type="journal article" date="2023" name="Commun. Biol.">
        <title>Genome analysis of Parmales, the sister group of diatoms, reveals the evolutionary specialization of diatoms from phago-mixotrophs to photoautotrophs.</title>
        <authorList>
            <person name="Ban H."/>
            <person name="Sato S."/>
            <person name="Yoshikawa S."/>
            <person name="Yamada K."/>
            <person name="Nakamura Y."/>
            <person name="Ichinomiya M."/>
            <person name="Sato N."/>
            <person name="Blanc-Mathieu R."/>
            <person name="Endo H."/>
            <person name="Kuwata A."/>
            <person name="Ogata H."/>
        </authorList>
    </citation>
    <scope>NUCLEOTIDE SEQUENCE [LARGE SCALE GENOMIC DNA]</scope>
    <source>
        <strain evidence="7">NIES 3700</strain>
    </source>
</reference>
<dbReference type="InterPro" id="IPR002893">
    <property type="entry name" value="Znf_MYND"/>
</dbReference>
<dbReference type="SUPFAM" id="SSF144232">
    <property type="entry name" value="HIT/MYND zinc finger-like"/>
    <property type="match status" value="1"/>
</dbReference>
<dbReference type="PROSITE" id="PS50865">
    <property type="entry name" value="ZF_MYND_2"/>
    <property type="match status" value="1"/>
</dbReference>
<keyword evidence="2 4" id="KW-0863">Zinc-finger</keyword>
<comment type="caution">
    <text evidence="6">The sequence shown here is derived from an EMBL/GenBank/DDBJ whole genome shotgun (WGS) entry which is preliminary data.</text>
</comment>
<gene>
    <name evidence="6" type="ORF">TrLO_g9872</name>
</gene>
<keyword evidence="1" id="KW-0479">Metal-binding</keyword>
<dbReference type="AlphaFoldDB" id="A0A9W7FDS9"/>
<evidence type="ECO:0000256" key="2">
    <source>
        <dbReference type="ARBA" id="ARBA00022771"/>
    </source>
</evidence>
<name>A0A9W7FDS9_9STRA</name>
<evidence type="ECO:0000313" key="7">
    <source>
        <dbReference type="Proteomes" id="UP001165122"/>
    </source>
</evidence>
<keyword evidence="3" id="KW-0862">Zinc</keyword>
<evidence type="ECO:0000259" key="5">
    <source>
        <dbReference type="PROSITE" id="PS50865"/>
    </source>
</evidence>
<evidence type="ECO:0000256" key="3">
    <source>
        <dbReference type="ARBA" id="ARBA00022833"/>
    </source>
</evidence>